<reference evidence="1" key="1">
    <citation type="submission" date="2022-09" db="EMBL/GenBank/DDBJ databases">
        <title>Aureispira anguillicida sp. nov., isolated from Leptocephalus of Japanese eel Anguilla japonica.</title>
        <authorList>
            <person name="Yuasa K."/>
            <person name="Mekata T."/>
            <person name="Ikunari K."/>
        </authorList>
    </citation>
    <scope>NUCLEOTIDE SEQUENCE</scope>
    <source>
        <strain evidence="1">EL160426</strain>
    </source>
</reference>
<evidence type="ECO:0000313" key="1">
    <source>
        <dbReference type="EMBL" id="BDS14731.1"/>
    </source>
</evidence>
<dbReference type="KEGG" id="aup:AsAng_0055130"/>
<dbReference type="EMBL" id="AP026867">
    <property type="protein sequence ID" value="BDS14731.1"/>
    <property type="molecule type" value="Genomic_DNA"/>
</dbReference>
<keyword evidence="2" id="KW-1185">Reference proteome</keyword>
<gene>
    <name evidence="1" type="ORF">AsAng_0055130</name>
</gene>
<dbReference type="Proteomes" id="UP001060919">
    <property type="component" value="Chromosome"/>
</dbReference>
<dbReference type="RefSeq" id="WP_264789942.1">
    <property type="nucleotide sequence ID" value="NZ_AP026867.1"/>
</dbReference>
<evidence type="ECO:0000313" key="2">
    <source>
        <dbReference type="Proteomes" id="UP001060919"/>
    </source>
</evidence>
<organism evidence="1 2">
    <name type="scientific">Aureispira anguillae</name>
    <dbReference type="NCBI Taxonomy" id="2864201"/>
    <lineage>
        <taxon>Bacteria</taxon>
        <taxon>Pseudomonadati</taxon>
        <taxon>Bacteroidota</taxon>
        <taxon>Saprospiria</taxon>
        <taxon>Saprospirales</taxon>
        <taxon>Saprospiraceae</taxon>
        <taxon>Aureispira</taxon>
    </lineage>
</organism>
<protein>
    <submittedName>
        <fullName evidence="1">Uncharacterized protein</fullName>
    </submittedName>
</protein>
<dbReference type="AlphaFoldDB" id="A0A915YKQ3"/>
<name>A0A915YKQ3_9BACT</name>
<proteinExistence type="predicted"/>
<accession>A0A915YKQ3</accession>
<sequence length="101" mass="11727">MTPELEQIRNEILDLSAFKADIQFLEALANNAIYCLSQYQKKEIPVRLKQAIDIVITDVLNTLTKEVEWAKEEIENDDIDEFKALFKKAKNQILADINQLF</sequence>